<evidence type="ECO:0000259" key="2">
    <source>
        <dbReference type="SMART" id="SM00478"/>
    </source>
</evidence>
<dbReference type="PANTHER" id="PTHR47203">
    <property type="match status" value="1"/>
</dbReference>
<organism evidence="3 4">
    <name type="scientific">Colletotrichum tabaci</name>
    <dbReference type="NCBI Taxonomy" id="1209068"/>
    <lineage>
        <taxon>Eukaryota</taxon>
        <taxon>Fungi</taxon>
        <taxon>Dikarya</taxon>
        <taxon>Ascomycota</taxon>
        <taxon>Pezizomycotina</taxon>
        <taxon>Sordariomycetes</taxon>
        <taxon>Hypocreomycetidae</taxon>
        <taxon>Glomerellales</taxon>
        <taxon>Glomerellaceae</taxon>
        <taxon>Colletotrichum</taxon>
        <taxon>Colletotrichum destructivum species complex</taxon>
    </lineage>
</organism>
<dbReference type="Gene3D" id="1.10.1670.10">
    <property type="entry name" value="Helix-hairpin-Helix base-excision DNA repair enzymes (C-terminal)"/>
    <property type="match status" value="1"/>
</dbReference>
<evidence type="ECO:0000256" key="1">
    <source>
        <dbReference type="SAM" id="MobiDB-lite"/>
    </source>
</evidence>
<reference evidence="3 4" key="1">
    <citation type="submission" date="2023-04" db="EMBL/GenBank/DDBJ databases">
        <title>Colletotrichum tabacum stain YC1 causing leaf anthracnose on Nicotiana tabacum(L.) cv.</title>
        <authorList>
            <person name="Ji Z."/>
            <person name="Wang M."/>
            <person name="Zhang J."/>
            <person name="Wang N."/>
            <person name="Zhou Z."/>
        </authorList>
    </citation>
    <scope>NUCLEOTIDE SEQUENCE [LARGE SCALE GENOMIC DNA]</scope>
    <source>
        <strain evidence="3 4">YC1</strain>
    </source>
</reference>
<comment type="caution">
    <text evidence="3">The sequence shown here is derived from an EMBL/GenBank/DDBJ whole genome shotgun (WGS) entry which is preliminary data.</text>
</comment>
<evidence type="ECO:0000313" key="4">
    <source>
        <dbReference type="Proteomes" id="UP001327957"/>
    </source>
</evidence>
<dbReference type="Proteomes" id="UP001327957">
    <property type="component" value="Unassembled WGS sequence"/>
</dbReference>
<dbReference type="CDD" id="cd00056">
    <property type="entry name" value="ENDO3c"/>
    <property type="match status" value="1"/>
</dbReference>
<dbReference type="InterPro" id="IPR023170">
    <property type="entry name" value="HhH_base_excis_C"/>
</dbReference>
<dbReference type="EMBL" id="JASAOK010000054">
    <property type="protein sequence ID" value="KAK6206833.1"/>
    <property type="molecule type" value="Genomic_DNA"/>
</dbReference>
<dbReference type="InterPro" id="IPR011257">
    <property type="entry name" value="DNA_glycosylase"/>
</dbReference>
<dbReference type="PANTHER" id="PTHR47203:SF1">
    <property type="entry name" value="HYPOTHETICAL BASE EXCISION DNA REPAIR PROTEIN (EUROFUNG)"/>
    <property type="match status" value="1"/>
</dbReference>
<dbReference type="AlphaFoldDB" id="A0AAV9STK9"/>
<sequence length="363" mass="40588">MRTRSASTATATASIMKQPKRKREDVEDSDVKKATRGRGRPRKSPRSPPSEAEEETSPTTTSEMQLKKSTSPVPQVKVEAASQQRQTEGSPSAAKTLSEKKFAAWSKHATSSPYPDFPRPTPEECRTAHDILERLHGDVVRENFADPDAPSLEYPYVMDALVVAALGQATSWVNAKRAMKSMKAVYGSTFNYEAIVEGGMEKLVDALRPGGMQNRKAKILMRLLHDVKERHGKWDLQHLFNASDEEAVKEVVSYWGLGPKCAFCLLSICLKRDAFAVDTHIYRITGLWGWRPKDASKELAQAHLDARIPNEIKYALHYQFIVHGRQCPACRGNGDSKARCEYKVALMEVEKKSKGCSPKKEEL</sequence>
<evidence type="ECO:0000313" key="3">
    <source>
        <dbReference type="EMBL" id="KAK6206833.1"/>
    </source>
</evidence>
<dbReference type="Gene3D" id="1.10.340.30">
    <property type="entry name" value="Hypothetical protein, domain 2"/>
    <property type="match status" value="1"/>
</dbReference>
<protein>
    <submittedName>
        <fullName evidence="3">Base excision DNA repair protein</fullName>
    </submittedName>
</protein>
<feature type="compositionally biased region" description="Low complexity" evidence="1">
    <location>
        <begin position="1"/>
        <end position="14"/>
    </location>
</feature>
<keyword evidence="4" id="KW-1185">Reference proteome</keyword>
<dbReference type="SMART" id="SM00478">
    <property type="entry name" value="ENDO3c"/>
    <property type="match status" value="1"/>
</dbReference>
<feature type="compositionally biased region" description="Basic residues" evidence="1">
    <location>
        <begin position="34"/>
        <end position="45"/>
    </location>
</feature>
<dbReference type="Pfam" id="PF00730">
    <property type="entry name" value="HhH-GPD"/>
    <property type="match status" value="1"/>
</dbReference>
<dbReference type="GO" id="GO:0006285">
    <property type="term" value="P:base-excision repair, AP site formation"/>
    <property type="evidence" value="ECO:0007669"/>
    <property type="project" value="UniProtKB-ARBA"/>
</dbReference>
<feature type="domain" description="HhH-GPD" evidence="2">
    <location>
        <begin position="166"/>
        <end position="326"/>
    </location>
</feature>
<dbReference type="GO" id="GO:0000702">
    <property type="term" value="F:oxidized base lesion DNA N-glycosylase activity"/>
    <property type="evidence" value="ECO:0007669"/>
    <property type="project" value="UniProtKB-ARBA"/>
</dbReference>
<accession>A0AAV9STK9</accession>
<dbReference type="SUPFAM" id="SSF48150">
    <property type="entry name" value="DNA-glycosylase"/>
    <property type="match status" value="1"/>
</dbReference>
<dbReference type="InterPro" id="IPR003265">
    <property type="entry name" value="HhH-GPD_domain"/>
</dbReference>
<name>A0AAV9STK9_9PEZI</name>
<feature type="compositionally biased region" description="Basic and acidic residues" evidence="1">
    <location>
        <begin position="22"/>
        <end position="33"/>
    </location>
</feature>
<feature type="compositionally biased region" description="Polar residues" evidence="1">
    <location>
        <begin position="81"/>
        <end position="95"/>
    </location>
</feature>
<feature type="region of interest" description="Disordered" evidence="1">
    <location>
        <begin position="1"/>
        <end position="97"/>
    </location>
</feature>
<gene>
    <name evidence="3" type="ORF">QIS74_13321</name>
</gene>
<proteinExistence type="predicted"/>